<dbReference type="EMBL" id="SMMG02000002">
    <property type="protein sequence ID" value="KAA3484491.1"/>
    <property type="molecule type" value="Genomic_DNA"/>
</dbReference>
<keyword evidence="3" id="KW-1185">Reference proteome</keyword>
<feature type="domain" description="Integrase catalytic" evidence="1">
    <location>
        <begin position="12"/>
        <end position="126"/>
    </location>
</feature>
<evidence type="ECO:0000259" key="1">
    <source>
        <dbReference type="PROSITE" id="PS50994"/>
    </source>
</evidence>
<dbReference type="PROSITE" id="PS50994">
    <property type="entry name" value="INTEGRASE"/>
    <property type="match status" value="1"/>
</dbReference>
<organism evidence="2 3">
    <name type="scientific">Gossypium australe</name>
    <dbReference type="NCBI Taxonomy" id="47621"/>
    <lineage>
        <taxon>Eukaryota</taxon>
        <taxon>Viridiplantae</taxon>
        <taxon>Streptophyta</taxon>
        <taxon>Embryophyta</taxon>
        <taxon>Tracheophyta</taxon>
        <taxon>Spermatophyta</taxon>
        <taxon>Magnoliopsida</taxon>
        <taxon>eudicotyledons</taxon>
        <taxon>Gunneridae</taxon>
        <taxon>Pentapetalae</taxon>
        <taxon>rosids</taxon>
        <taxon>malvids</taxon>
        <taxon>Malvales</taxon>
        <taxon>Malvaceae</taxon>
        <taxon>Malvoideae</taxon>
        <taxon>Gossypium</taxon>
    </lineage>
</organism>
<proteinExistence type="predicted"/>
<dbReference type="OrthoDB" id="1002641at2759"/>
<evidence type="ECO:0000313" key="3">
    <source>
        <dbReference type="Proteomes" id="UP000325315"/>
    </source>
</evidence>
<dbReference type="InterPro" id="IPR012337">
    <property type="entry name" value="RNaseH-like_sf"/>
</dbReference>
<name>A0A5B6WRF9_9ROSI</name>
<dbReference type="Pfam" id="PF00665">
    <property type="entry name" value="rve"/>
    <property type="match status" value="1"/>
</dbReference>
<sequence>MVVYELCQFRKQARLPFLANKAWRATEKLHLVHTDVYGPMKKASLNNSKYFILFINDYTRYCWVYFLKVKFEVAEACCKLRILRFDNGIEYTSEKFQKFCENVGIEHQLTNTYTPNKMVYVKERIE</sequence>
<evidence type="ECO:0000313" key="2">
    <source>
        <dbReference type="EMBL" id="KAA3484491.1"/>
    </source>
</evidence>
<dbReference type="PANTHER" id="PTHR42648">
    <property type="entry name" value="TRANSPOSASE, PUTATIVE-RELATED"/>
    <property type="match status" value="1"/>
</dbReference>
<comment type="caution">
    <text evidence="2">The sequence shown here is derived from an EMBL/GenBank/DDBJ whole genome shotgun (WGS) entry which is preliminary data.</text>
</comment>
<dbReference type="GO" id="GO:0003676">
    <property type="term" value="F:nucleic acid binding"/>
    <property type="evidence" value="ECO:0007669"/>
    <property type="project" value="InterPro"/>
</dbReference>
<dbReference type="AlphaFoldDB" id="A0A5B6WRF9"/>
<reference evidence="2" key="1">
    <citation type="submission" date="2019-08" db="EMBL/GenBank/DDBJ databases">
        <authorList>
            <person name="Liu F."/>
        </authorList>
    </citation>
    <scope>NUCLEOTIDE SEQUENCE [LARGE SCALE GENOMIC DNA]</scope>
    <source>
        <strain evidence="2">PA1801</strain>
        <tissue evidence="2">Leaf</tissue>
    </source>
</reference>
<gene>
    <name evidence="2" type="ORF">EPI10_006572</name>
</gene>
<protein>
    <submittedName>
        <fullName evidence="2">Pleiotropic drug resistance protein 3-like</fullName>
    </submittedName>
</protein>
<dbReference type="Gene3D" id="3.30.420.10">
    <property type="entry name" value="Ribonuclease H-like superfamily/Ribonuclease H"/>
    <property type="match status" value="1"/>
</dbReference>
<dbReference type="PANTHER" id="PTHR42648:SF18">
    <property type="entry name" value="RETROTRANSPOSON, UNCLASSIFIED-LIKE PROTEIN"/>
    <property type="match status" value="1"/>
</dbReference>
<dbReference type="SUPFAM" id="SSF53098">
    <property type="entry name" value="Ribonuclease H-like"/>
    <property type="match status" value="1"/>
</dbReference>
<dbReference type="GO" id="GO:0015074">
    <property type="term" value="P:DNA integration"/>
    <property type="evidence" value="ECO:0007669"/>
    <property type="project" value="InterPro"/>
</dbReference>
<dbReference type="InterPro" id="IPR036397">
    <property type="entry name" value="RNaseH_sf"/>
</dbReference>
<dbReference type="InterPro" id="IPR039537">
    <property type="entry name" value="Retrotran_Ty1/copia-like"/>
</dbReference>
<accession>A0A5B6WRF9</accession>
<dbReference type="InterPro" id="IPR001584">
    <property type="entry name" value="Integrase_cat-core"/>
</dbReference>
<dbReference type="Proteomes" id="UP000325315">
    <property type="component" value="Unassembled WGS sequence"/>
</dbReference>